<evidence type="ECO:0000313" key="6">
    <source>
        <dbReference type="EMBL" id="KAF6167436.1"/>
    </source>
</evidence>
<dbReference type="InterPro" id="IPR005314">
    <property type="entry name" value="Peptidase_C50"/>
</dbReference>
<dbReference type="PANTHER" id="PTHR12792:SF0">
    <property type="entry name" value="SEPARIN"/>
    <property type="match status" value="1"/>
</dbReference>
<keyword evidence="3" id="KW-0378">Hydrolase</keyword>
<dbReference type="InterPro" id="IPR012340">
    <property type="entry name" value="NA-bd_OB-fold"/>
</dbReference>
<proteinExistence type="predicted"/>
<feature type="domain" description="Peptidase C50" evidence="5">
    <location>
        <begin position="93"/>
        <end position="194"/>
    </location>
</feature>
<dbReference type="Gene3D" id="2.40.50.140">
    <property type="entry name" value="Nucleic acid-binding proteins"/>
    <property type="match status" value="1"/>
</dbReference>
<dbReference type="OrthoDB" id="10255632at2759"/>
<dbReference type="GO" id="GO:0004197">
    <property type="term" value="F:cysteine-type endopeptidase activity"/>
    <property type="evidence" value="ECO:0007669"/>
    <property type="project" value="InterPro"/>
</dbReference>
<dbReference type="PROSITE" id="PS51700">
    <property type="entry name" value="SEPARIN"/>
    <property type="match status" value="1"/>
</dbReference>
<evidence type="ECO:0000256" key="3">
    <source>
        <dbReference type="ARBA" id="ARBA00022801"/>
    </source>
</evidence>
<evidence type="ECO:0000256" key="4">
    <source>
        <dbReference type="ARBA" id="ARBA00022829"/>
    </source>
</evidence>
<evidence type="ECO:0000313" key="7">
    <source>
        <dbReference type="Proteomes" id="UP000541444"/>
    </source>
</evidence>
<comment type="caution">
    <text evidence="6">The sequence shown here is derived from an EMBL/GenBank/DDBJ whole genome shotgun (WGS) entry which is preliminary data.</text>
</comment>
<organism evidence="6 7">
    <name type="scientific">Kingdonia uniflora</name>
    <dbReference type="NCBI Taxonomy" id="39325"/>
    <lineage>
        <taxon>Eukaryota</taxon>
        <taxon>Viridiplantae</taxon>
        <taxon>Streptophyta</taxon>
        <taxon>Embryophyta</taxon>
        <taxon>Tracheophyta</taxon>
        <taxon>Spermatophyta</taxon>
        <taxon>Magnoliopsida</taxon>
        <taxon>Ranunculales</taxon>
        <taxon>Circaeasteraceae</taxon>
        <taxon>Kingdonia</taxon>
    </lineage>
</organism>
<dbReference type="Pfam" id="PF03568">
    <property type="entry name" value="Separin_C"/>
    <property type="match status" value="1"/>
</dbReference>
<comment type="catalytic activity">
    <reaction evidence="1">
        <text>All bonds known to be hydrolyzed by this endopeptidase have arginine in P1 and an acidic residue in P4. P6 is often occupied by an acidic residue or by a hydroxy-amino-acid residue, the phosphorylation of which enhances cleavage.</text>
        <dbReference type="EC" id="3.4.22.49"/>
    </reaction>
</comment>
<dbReference type="GO" id="GO:0006508">
    <property type="term" value="P:proteolysis"/>
    <property type="evidence" value="ECO:0007669"/>
    <property type="project" value="InterPro"/>
</dbReference>
<gene>
    <name evidence="6" type="ORF">GIB67_024021</name>
</gene>
<protein>
    <recommendedName>
        <fullName evidence="2">separase</fullName>
        <ecNumber evidence="2">3.4.22.49</ecNumber>
    </recommendedName>
</protein>
<keyword evidence="7" id="KW-1185">Reference proteome</keyword>
<dbReference type="GO" id="GO:0005634">
    <property type="term" value="C:nucleus"/>
    <property type="evidence" value="ECO:0007669"/>
    <property type="project" value="InterPro"/>
</dbReference>
<dbReference type="PANTHER" id="PTHR12792">
    <property type="entry name" value="EXTRA SPINDLE POLES 1-RELATED"/>
    <property type="match status" value="1"/>
</dbReference>
<dbReference type="GO" id="GO:0072686">
    <property type="term" value="C:mitotic spindle"/>
    <property type="evidence" value="ECO:0007669"/>
    <property type="project" value="TreeGrafter"/>
</dbReference>
<dbReference type="AlphaFoldDB" id="A0A7J7NJT9"/>
<accession>A0A7J7NJT9</accession>
<dbReference type="EMBL" id="JACGCM010000728">
    <property type="protein sequence ID" value="KAF6167436.1"/>
    <property type="molecule type" value="Genomic_DNA"/>
</dbReference>
<dbReference type="GO" id="GO:0005737">
    <property type="term" value="C:cytoplasm"/>
    <property type="evidence" value="ECO:0007669"/>
    <property type="project" value="TreeGrafter"/>
</dbReference>
<keyword evidence="4" id="KW-0159">Chromosome partition</keyword>
<dbReference type="InterPro" id="IPR030397">
    <property type="entry name" value="SEPARIN_core_dom"/>
</dbReference>
<evidence type="ECO:0000259" key="5">
    <source>
        <dbReference type="PROSITE" id="PS51700"/>
    </source>
</evidence>
<name>A0A7J7NJT9_9MAGN</name>
<reference evidence="6 7" key="1">
    <citation type="journal article" date="2020" name="IScience">
        <title>Genome Sequencing of the Endangered Kingdonia uniflora (Circaeasteraceae, Ranunculales) Reveals Potential Mechanisms of Evolutionary Specialization.</title>
        <authorList>
            <person name="Sun Y."/>
            <person name="Deng T."/>
            <person name="Zhang A."/>
            <person name="Moore M.J."/>
            <person name="Landis J.B."/>
            <person name="Lin N."/>
            <person name="Zhang H."/>
            <person name="Zhang X."/>
            <person name="Huang J."/>
            <person name="Zhang X."/>
            <person name="Sun H."/>
            <person name="Wang H."/>
        </authorList>
    </citation>
    <scope>NUCLEOTIDE SEQUENCE [LARGE SCALE GENOMIC DNA]</scope>
    <source>
        <strain evidence="6">TB1705</strain>
        <tissue evidence="6">Leaf</tissue>
    </source>
</reference>
<dbReference type="SUPFAM" id="SSF50249">
    <property type="entry name" value="Nucleic acid-binding proteins"/>
    <property type="match status" value="1"/>
</dbReference>
<evidence type="ECO:0000256" key="2">
    <source>
        <dbReference type="ARBA" id="ARBA00012489"/>
    </source>
</evidence>
<dbReference type="Proteomes" id="UP000541444">
    <property type="component" value="Unassembled WGS sequence"/>
</dbReference>
<dbReference type="GO" id="GO:0051307">
    <property type="term" value="P:meiotic chromosome separation"/>
    <property type="evidence" value="ECO:0007669"/>
    <property type="project" value="TreeGrafter"/>
</dbReference>
<dbReference type="EC" id="3.4.22.49" evidence="2"/>
<evidence type="ECO:0000256" key="1">
    <source>
        <dbReference type="ARBA" id="ARBA00000451"/>
    </source>
</evidence>
<sequence>MVSLKDIVSSAQNNVSAFILLEKDNPVKEGPGKTGLTLVADETASVHFQLWGTECDAFEPGDIIRLTNGIFSCVRNKFVLRAGKRGMTEKVGEFSMVFVLTPNMSNIQWGPNPSKTLGNLSRRMSLLPNRGIAGKVPKVEEQASALKDHDLFICIGHGNGMQYSPWYEIRKVENCAATVLMGCCSGSISYKGCYNPQGSVISYLLAGSPVMITNVWDVTSPDIDRFGRSKWSSNTKWLRFTKSRNFSLVGRGCYCIRSISALQSLVTVVIKDDAPQQRSIWSVSVAEYFRVEAAKLGLVGISLGLQKIEES</sequence>